<evidence type="ECO:0000313" key="2">
    <source>
        <dbReference type="Proteomes" id="UP001642540"/>
    </source>
</evidence>
<name>A0ABP1QPF2_9HEXA</name>
<dbReference type="Proteomes" id="UP001642540">
    <property type="component" value="Unassembled WGS sequence"/>
</dbReference>
<comment type="caution">
    <text evidence="1">The sequence shown here is derived from an EMBL/GenBank/DDBJ whole genome shotgun (WGS) entry which is preliminary data.</text>
</comment>
<proteinExistence type="predicted"/>
<dbReference type="EMBL" id="CAXLJM020000042">
    <property type="protein sequence ID" value="CAL8109785.1"/>
    <property type="molecule type" value="Genomic_DNA"/>
</dbReference>
<gene>
    <name evidence="1" type="ORF">ODALV1_LOCUS13688</name>
</gene>
<sequence length="112" mass="13060">MASLSMTSKLTMGVDLIEVRILNLCPCLVMRSFILKLDDPVRKTFEEYAEDCGFEFYQLTFRFKNEVIQSSKTPKELKMNHGSMVFVEHNRDLLYKDVSKAFIKMKNKSNAH</sequence>
<dbReference type="Gene3D" id="3.10.20.90">
    <property type="entry name" value="Phosphatidylinositol 3-kinase Catalytic Subunit, Chain A, domain 1"/>
    <property type="match status" value="1"/>
</dbReference>
<accession>A0ABP1QPF2</accession>
<organism evidence="1 2">
    <name type="scientific">Orchesella dallaii</name>
    <dbReference type="NCBI Taxonomy" id="48710"/>
    <lineage>
        <taxon>Eukaryota</taxon>
        <taxon>Metazoa</taxon>
        <taxon>Ecdysozoa</taxon>
        <taxon>Arthropoda</taxon>
        <taxon>Hexapoda</taxon>
        <taxon>Collembola</taxon>
        <taxon>Entomobryomorpha</taxon>
        <taxon>Entomobryoidea</taxon>
        <taxon>Orchesellidae</taxon>
        <taxon>Orchesellinae</taxon>
        <taxon>Orchesella</taxon>
    </lineage>
</organism>
<protein>
    <submittedName>
        <fullName evidence="1">Uncharacterized protein</fullName>
    </submittedName>
</protein>
<evidence type="ECO:0000313" key="1">
    <source>
        <dbReference type="EMBL" id="CAL8109785.1"/>
    </source>
</evidence>
<dbReference type="SUPFAM" id="SSF54236">
    <property type="entry name" value="Ubiquitin-like"/>
    <property type="match status" value="1"/>
</dbReference>
<reference evidence="1 2" key="1">
    <citation type="submission" date="2024-08" db="EMBL/GenBank/DDBJ databases">
        <authorList>
            <person name="Cucini C."/>
            <person name="Frati F."/>
        </authorList>
    </citation>
    <scope>NUCLEOTIDE SEQUENCE [LARGE SCALE GENOMIC DNA]</scope>
</reference>
<keyword evidence="2" id="KW-1185">Reference proteome</keyword>
<dbReference type="InterPro" id="IPR029071">
    <property type="entry name" value="Ubiquitin-like_domsf"/>
</dbReference>